<sequence length="71" mass="8251">MTKKPSAIVIRGCWYSRIGLIAIPRCDNPDYTTENLQIFDFELTPAEMAIISGLNRNERTYEKNDPDNFPW</sequence>
<proteinExistence type="predicted"/>
<dbReference type="OrthoDB" id="9804790at2"/>
<dbReference type="SUPFAM" id="SSF51430">
    <property type="entry name" value="NAD(P)-linked oxidoreductase"/>
    <property type="match status" value="1"/>
</dbReference>
<evidence type="ECO:0000313" key="2">
    <source>
        <dbReference type="Proteomes" id="UP000184130"/>
    </source>
</evidence>
<dbReference type="RefSeq" id="WP_073211468.1">
    <property type="nucleotide sequence ID" value="NZ_FRBD01000033.1"/>
</dbReference>
<organism evidence="1 2">
    <name type="scientific">Xylanibacter ruminicola</name>
    <name type="common">Prevotella ruminicola</name>
    <dbReference type="NCBI Taxonomy" id="839"/>
    <lineage>
        <taxon>Bacteria</taxon>
        <taxon>Pseudomonadati</taxon>
        <taxon>Bacteroidota</taxon>
        <taxon>Bacteroidia</taxon>
        <taxon>Bacteroidales</taxon>
        <taxon>Prevotellaceae</taxon>
        <taxon>Xylanibacter</taxon>
    </lineage>
</organism>
<name>A0A1M6YUR9_XYLRU</name>
<dbReference type="AlphaFoldDB" id="A0A1M6YUR9"/>
<dbReference type="EMBL" id="FRBD01000033">
    <property type="protein sequence ID" value="SHL21822.1"/>
    <property type="molecule type" value="Genomic_DNA"/>
</dbReference>
<dbReference type="Gene3D" id="3.20.20.100">
    <property type="entry name" value="NADP-dependent oxidoreductase domain"/>
    <property type="match status" value="1"/>
</dbReference>
<protein>
    <submittedName>
        <fullName evidence="1">Aldehyde reductase</fullName>
    </submittedName>
</protein>
<dbReference type="InterPro" id="IPR036812">
    <property type="entry name" value="NAD(P)_OxRdtase_dom_sf"/>
</dbReference>
<dbReference type="Proteomes" id="UP000184130">
    <property type="component" value="Unassembled WGS sequence"/>
</dbReference>
<reference evidence="1 2" key="1">
    <citation type="submission" date="2016-11" db="EMBL/GenBank/DDBJ databases">
        <authorList>
            <person name="Jaros S."/>
            <person name="Januszkiewicz K."/>
            <person name="Wedrychowicz H."/>
        </authorList>
    </citation>
    <scope>NUCLEOTIDE SEQUENCE [LARGE SCALE GENOMIC DNA]</scope>
    <source>
        <strain evidence="1 2">KHT3</strain>
    </source>
</reference>
<accession>A0A1M6YUR9</accession>
<evidence type="ECO:0000313" key="1">
    <source>
        <dbReference type="EMBL" id="SHL21822.1"/>
    </source>
</evidence>
<gene>
    <name evidence="1" type="ORF">SAMN05216463_13312</name>
</gene>